<dbReference type="PANTHER" id="PTHR22576:SF37">
    <property type="entry name" value="MUCOSA-ASSOCIATED LYMPHOID TISSUE LYMPHOMA TRANSLOCATION PROTEIN 1"/>
    <property type="match status" value="1"/>
</dbReference>
<evidence type="ECO:0000313" key="4">
    <source>
        <dbReference type="EMBL" id="MBO1073693.1"/>
    </source>
</evidence>
<dbReference type="InterPro" id="IPR002477">
    <property type="entry name" value="Peptidoglycan-bd-like"/>
</dbReference>
<organism evidence="4 5">
    <name type="scientific">Roseomonas marmotae</name>
    <dbReference type="NCBI Taxonomy" id="2768161"/>
    <lineage>
        <taxon>Bacteria</taxon>
        <taxon>Pseudomonadati</taxon>
        <taxon>Pseudomonadota</taxon>
        <taxon>Alphaproteobacteria</taxon>
        <taxon>Acetobacterales</taxon>
        <taxon>Roseomonadaceae</taxon>
        <taxon>Roseomonas</taxon>
    </lineage>
</organism>
<evidence type="ECO:0000256" key="2">
    <source>
        <dbReference type="SAM" id="SignalP"/>
    </source>
</evidence>
<dbReference type="Gene3D" id="1.10.101.10">
    <property type="entry name" value="PGBD-like superfamily/PGBD"/>
    <property type="match status" value="1"/>
</dbReference>
<feature type="chain" id="PRO_5045323495" evidence="2">
    <location>
        <begin position="23"/>
        <end position="356"/>
    </location>
</feature>
<reference evidence="4 5" key="1">
    <citation type="submission" date="2020-09" db="EMBL/GenBank/DDBJ databases">
        <title>Roseomonas.</title>
        <authorList>
            <person name="Zhu W."/>
        </authorList>
    </citation>
    <scope>NUCLEOTIDE SEQUENCE [LARGE SCALE GENOMIC DNA]</scope>
    <source>
        <strain evidence="4 5">1311</strain>
    </source>
</reference>
<gene>
    <name evidence="4" type="ORF">IAI60_03640</name>
</gene>
<dbReference type="InterPro" id="IPR011600">
    <property type="entry name" value="Pept_C14_caspase"/>
</dbReference>
<dbReference type="PROSITE" id="PS50208">
    <property type="entry name" value="CASPASE_P20"/>
    <property type="match status" value="1"/>
</dbReference>
<dbReference type="InterPro" id="IPR029030">
    <property type="entry name" value="Caspase-like_dom_sf"/>
</dbReference>
<comment type="caution">
    <text evidence="4">The sequence shown here is derived from an EMBL/GenBank/DDBJ whole genome shotgun (WGS) entry which is preliminary data.</text>
</comment>
<feature type="domain" description="Caspase family p20" evidence="3">
    <location>
        <begin position="25"/>
        <end position="84"/>
    </location>
</feature>
<sequence length="356" mass="36735">MTRCRLMAAAMVLGWLPPIAHAAPPPRLALVIGNSAYTDAPPLPACATSARLVAQAMEARGYTVFLRQDLSHGQMAATFRAFSQALAQAPGAEAVAYVCARAVAFEGRPFLLPVSARVQRPSDAISQGILLGHLTDALDQPNGGEALMLLDAMPGPAGDTAVWLQGLGRAGGRTTAAVALPAAAPEAGPAPLAGSLDATLAPDAEMPLASLSVALRQHLGPLSGLTLALHPPTDDQPARTAAGPARALAAAPPQEPAPEPAPAEEAVPPPPPPPEPPSPDVGKPQRELPISPAQRRFVQGVLQRLGYYDGPLDGIFGHRARVAIRRYQREAGAAPTGVLTPEQARRLLATQPAEAT</sequence>
<evidence type="ECO:0000256" key="1">
    <source>
        <dbReference type="SAM" id="MobiDB-lite"/>
    </source>
</evidence>
<keyword evidence="5" id="KW-1185">Reference proteome</keyword>
<dbReference type="Proteomes" id="UP001518990">
    <property type="component" value="Unassembled WGS sequence"/>
</dbReference>
<dbReference type="Gene3D" id="3.40.50.1460">
    <property type="match status" value="1"/>
</dbReference>
<feature type="region of interest" description="Disordered" evidence="1">
    <location>
        <begin position="226"/>
        <end position="287"/>
    </location>
</feature>
<dbReference type="PANTHER" id="PTHR22576">
    <property type="entry name" value="MUCOSA ASSOCIATED LYMPHOID TISSUE LYMPHOMA TRANSLOCATION PROTEIN 1/PARACASPASE"/>
    <property type="match status" value="1"/>
</dbReference>
<dbReference type="InterPro" id="IPR052039">
    <property type="entry name" value="Caspase-related_regulators"/>
</dbReference>
<feature type="compositionally biased region" description="Pro residues" evidence="1">
    <location>
        <begin position="253"/>
        <end position="279"/>
    </location>
</feature>
<dbReference type="EMBL" id="JACTNF010000003">
    <property type="protein sequence ID" value="MBO1073693.1"/>
    <property type="molecule type" value="Genomic_DNA"/>
</dbReference>
<accession>A0ABS3K894</accession>
<dbReference type="RefSeq" id="WP_207445291.1">
    <property type="nucleotide sequence ID" value="NZ_CP061091.1"/>
</dbReference>
<dbReference type="InterPro" id="IPR036365">
    <property type="entry name" value="PGBD-like_sf"/>
</dbReference>
<dbReference type="Pfam" id="PF01471">
    <property type="entry name" value="PG_binding_1"/>
    <property type="match status" value="1"/>
</dbReference>
<dbReference type="InterPro" id="IPR036366">
    <property type="entry name" value="PGBDSf"/>
</dbReference>
<dbReference type="Pfam" id="PF00656">
    <property type="entry name" value="Peptidase_C14"/>
    <property type="match status" value="1"/>
</dbReference>
<feature type="compositionally biased region" description="Low complexity" evidence="1">
    <location>
        <begin position="238"/>
        <end position="252"/>
    </location>
</feature>
<dbReference type="InterPro" id="IPR001309">
    <property type="entry name" value="Pept_C14_p20"/>
</dbReference>
<evidence type="ECO:0000313" key="5">
    <source>
        <dbReference type="Proteomes" id="UP001518990"/>
    </source>
</evidence>
<dbReference type="SUPFAM" id="SSF52129">
    <property type="entry name" value="Caspase-like"/>
    <property type="match status" value="1"/>
</dbReference>
<keyword evidence="2" id="KW-0732">Signal</keyword>
<protein>
    <submittedName>
        <fullName evidence="4">Peptidoglycan-binding protein</fullName>
    </submittedName>
</protein>
<dbReference type="SUPFAM" id="SSF47090">
    <property type="entry name" value="PGBD-like"/>
    <property type="match status" value="1"/>
</dbReference>
<feature type="signal peptide" evidence="2">
    <location>
        <begin position="1"/>
        <end position="22"/>
    </location>
</feature>
<name>A0ABS3K894_9PROT</name>
<proteinExistence type="predicted"/>
<evidence type="ECO:0000259" key="3">
    <source>
        <dbReference type="PROSITE" id="PS50208"/>
    </source>
</evidence>